<dbReference type="InterPro" id="IPR004358">
    <property type="entry name" value="Sig_transdc_His_kin-like_C"/>
</dbReference>
<evidence type="ECO:0000256" key="8">
    <source>
        <dbReference type="ARBA" id="ARBA00023012"/>
    </source>
</evidence>
<dbReference type="PANTHER" id="PTHR43065">
    <property type="entry name" value="SENSOR HISTIDINE KINASE"/>
    <property type="match status" value="1"/>
</dbReference>
<dbReference type="InterPro" id="IPR003594">
    <property type="entry name" value="HATPase_dom"/>
</dbReference>
<dbReference type="Pfam" id="PF00512">
    <property type="entry name" value="HisKA"/>
    <property type="match status" value="1"/>
</dbReference>
<dbReference type="Gene3D" id="1.10.287.130">
    <property type="match status" value="1"/>
</dbReference>
<dbReference type="AlphaFoldDB" id="A0A268P499"/>
<gene>
    <name evidence="10" type="ORF">CHH72_01365</name>
</gene>
<dbReference type="Gene3D" id="3.30.565.10">
    <property type="entry name" value="Histidine kinase-like ATPase, C-terminal domain"/>
    <property type="match status" value="1"/>
</dbReference>
<evidence type="ECO:0000259" key="9">
    <source>
        <dbReference type="PROSITE" id="PS50109"/>
    </source>
</evidence>
<dbReference type="RefSeq" id="WP_095236207.1">
    <property type="nucleotide sequence ID" value="NZ_JAUPFF010000003.1"/>
</dbReference>
<organism evidence="10 11">
    <name type="scientific">Shouchella clausii</name>
    <name type="common">Alkalihalobacillus clausii</name>
    <dbReference type="NCBI Taxonomy" id="79880"/>
    <lineage>
        <taxon>Bacteria</taxon>
        <taxon>Bacillati</taxon>
        <taxon>Bacillota</taxon>
        <taxon>Bacilli</taxon>
        <taxon>Bacillales</taxon>
        <taxon>Bacillaceae</taxon>
        <taxon>Shouchella</taxon>
    </lineage>
</organism>
<evidence type="ECO:0000256" key="3">
    <source>
        <dbReference type="ARBA" id="ARBA00022553"/>
    </source>
</evidence>
<dbReference type="Pfam" id="PF02518">
    <property type="entry name" value="HATPase_c"/>
    <property type="match status" value="1"/>
</dbReference>
<dbReference type="SUPFAM" id="SSF55874">
    <property type="entry name" value="ATPase domain of HSP90 chaperone/DNA topoisomerase II/histidine kinase"/>
    <property type="match status" value="1"/>
</dbReference>
<dbReference type="SUPFAM" id="SSF47384">
    <property type="entry name" value="Homodimeric domain of signal transducing histidine kinase"/>
    <property type="match status" value="1"/>
</dbReference>
<name>A0A268P499_SHOCL</name>
<keyword evidence="3" id="KW-0597">Phosphoprotein</keyword>
<keyword evidence="4" id="KW-0808">Transferase</keyword>
<dbReference type="InterPro" id="IPR036890">
    <property type="entry name" value="HATPase_C_sf"/>
</dbReference>
<keyword evidence="7" id="KW-0067">ATP-binding</keyword>
<accession>A0A268P499</accession>
<keyword evidence="8" id="KW-0902">Two-component regulatory system</keyword>
<sequence>MEIEELFGLLDLSEDCYFVHDRATILFANRAAHECLGKPIGYLHGKRLKQLIYEEDIVCAGKPFQLGKKRLYASVLKQPFKQAHKRKEAMEVVSRLSAGVAHELRNPLTTIKGFIQLYSEVGELSASQINIMNIELERIENIINDYVLLAEEPPARENESIQMAAFLQSLLKKNKVKRLTDGHPIKLNISEEATVLGSRKELFLLFYNLLENAIDASVKHSPVHITMCAEGPNVCVEITDFGSGMPAERLNYIGQPFYSTKEKGTGLGLMICYRVVETHGGLIDIESKDKRGTNVKVILPMTTKNKAGSMVREKAAMLTYG</sequence>
<dbReference type="GO" id="GO:0005524">
    <property type="term" value="F:ATP binding"/>
    <property type="evidence" value="ECO:0007669"/>
    <property type="project" value="UniProtKB-KW"/>
</dbReference>
<dbReference type="GO" id="GO:0000155">
    <property type="term" value="F:phosphorelay sensor kinase activity"/>
    <property type="evidence" value="ECO:0007669"/>
    <property type="project" value="InterPro"/>
</dbReference>
<proteinExistence type="predicted"/>
<dbReference type="EMBL" id="NPCC01000004">
    <property type="protein sequence ID" value="PAE90562.1"/>
    <property type="molecule type" value="Genomic_DNA"/>
</dbReference>
<evidence type="ECO:0000256" key="6">
    <source>
        <dbReference type="ARBA" id="ARBA00022777"/>
    </source>
</evidence>
<dbReference type="SMART" id="SM00388">
    <property type="entry name" value="HisKA"/>
    <property type="match status" value="1"/>
</dbReference>
<keyword evidence="5" id="KW-0547">Nucleotide-binding</keyword>
<keyword evidence="6" id="KW-0418">Kinase</keyword>
<dbReference type="CDD" id="cd00075">
    <property type="entry name" value="HATPase"/>
    <property type="match status" value="1"/>
</dbReference>
<dbReference type="InterPro" id="IPR036097">
    <property type="entry name" value="HisK_dim/P_sf"/>
</dbReference>
<dbReference type="PANTHER" id="PTHR43065:SF10">
    <property type="entry name" value="PEROXIDE STRESS-ACTIVATED HISTIDINE KINASE MAK3"/>
    <property type="match status" value="1"/>
</dbReference>
<evidence type="ECO:0000256" key="2">
    <source>
        <dbReference type="ARBA" id="ARBA00012438"/>
    </source>
</evidence>
<comment type="caution">
    <text evidence="10">The sequence shown here is derived from an EMBL/GenBank/DDBJ whole genome shotgun (WGS) entry which is preliminary data.</text>
</comment>
<reference evidence="10 11" key="1">
    <citation type="submission" date="2017-07" db="EMBL/GenBank/DDBJ databases">
        <title>Isolation and whole genome analysis of endospore-forming bacteria from heroin.</title>
        <authorList>
            <person name="Kalinowski J."/>
            <person name="Ahrens B."/>
            <person name="Al-Dilaimi A."/>
            <person name="Winkler A."/>
            <person name="Wibberg D."/>
            <person name="Schleenbecker U."/>
            <person name="Ruckert C."/>
            <person name="Wolfel R."/>
            <person name="Grass G."/>
        </authorList>
    </citation>
    <scope>NUCLEOTIDE SEQUENCE [LARGE SCALE GENOMIC DNA]</scope>
    <source>
        <strain evidence="10 11">7539</strain>
    </source>
</reference>
<dbReference type="PROSITE" id="PS50109">
    <property type="entry name" value="HIS_KIN"/>
    <property type="match status" value="1"/>
</dbReference>
<feature type="domain" description="Histidine kinase" evidence="9">
    <location>
        <begin position="99"/>
        <end position="303"/>
    </location>
</feature>
<dbReference type="PRINTS" id="PR00344">
    <property type="entry name" value="BCTRLSENSOR"/>
</dbReference>
<dbReference type="CDD" id="cd00082">
    <property type="entry name" value="HisKA"/>
    <property type="match status" value="1"/>
</dbReference>
<comment type="catalytic activity">
    <reaction evidence="1">
        <text>ATP + protein L-histidine = ADP + protein N-phospho-L-histidine.</text>
        <dbReference type="EC" id="2.7.13.3"/>
    </reaction>
</comment>
<evidence type="ECO:0000313" key="11">
    <source>
        <dbReference type="Proteomes" id="UP000216207"/>
    </source>
</evidence>
<dbReference type="InterPro" id="IPR003661">
    <property type="entry name" value="HisK_dim/P_dom"/>
</dbReference>
<evidence type="ECO:0000256" key="7">
    <source>
        <dbReference type="ARBA" id="ARBA00022840"/>
    </source>
</evidence>
<evidence type="ECO:0000313" key="10">
    <source>
        <dbReference type="EMBL" id="PAE90562.1"/>
    </source>
</evidence>
<evidence type="ECO:0000256" key="4">
    <source>
        <dbReference type="ARBA" id="ARBA00022679"/>
    </source>
</evidence>
<evidence type="ECO:0000256" key="5">
    <source>
        <dbReference type="ARBA" id="ARBA00022741"/>
    </source>
</evidence>
<dbReference type="EC" id="2.7.13.3" evidence="2"/>
<dbReference type="InterPro" id="IPR005467">
    <property type="entry name" value="His_kinase_dom"/>
</dbReference>
<protein>
    <recommendedName>
        <fullName evidence="2">histidine kinase</fullName>
        <ecNumber evidence="2">2.7.13.3</ecNumber>
    </recommendedName>
</protein>
<dbReference type="Proteomes" id="UP000216207">
    <property type="component" value="Unassembled WGS sequence"/>
</dbReference>
<dbReference type="SMART" id="SM00387">
    <property type="entry name" value="HATPase_c"/>
    <property type="match status" value="1"/>
</dbReference>
<evidence type="ECO:0000256" key="1">
    <source>
        <dbReference type="ARBA" id="ARBA00000085"/>
    </source>
</evidence>